<evidence type="ECO:0000256" key="8">
    <source>
        <dbReference type="ARBA" id="ARBA00022989"/>
    </source>
</evidence>
<feature type="transmembrane region" description="Helical" evidence="11">
    <location>
        <begin position="20"/>
        <end position="44"/>
    </location>
</feature>
<feature type="transmembrane region" description="Helical" evidence="11">
    <location>
        <begin position="415"/>
        <end position="438"/>
    </location>
</feature>
<feature type="transmembrane region" description="Helical" evidence="11">
    <location>
        <begin position="373"/>
        <end position="395"/>
    </location>
</feature>
<feature type="transmembrane region" description="Helical" evidence="11">
    <location>
        <begin position="318"/>
        <end position="340"/>
    </location>
</feature>
<gene>
    <name evidence="13" type="primary">g6896</name>
    <name evidence="13" type="ORF">EsDP_00006896</name>
</gene>
<dbReference type="InterPro" id="IPR026082">
    <property type="entry name" value="ABCA"/>
</dbReference>
<evidence type="ECO:0000313" key="13">
    <source>
        <dbReference type="EMBL" id="GAB0138670.1"/>
    </source>
</evidence>
<keyword evidence="3" id="KW-0813">Transport</keyword>
<evidence type="ECO:0000259" key="12">
    <source>
        <dbReference type="PROSITE" id="PS50893"/>
    </source>
</evidence>
<dbReference type="InterPro" id="IPR017871">
    <property type="entry name" value="ABC_transporter-like_CS"/>
</dbReference>
<keyword evidence="6" id="KW-0547">Nucleotide-binding</keyword>
<comment type="subcellular location">
    <subcellularLocation>
        <location evidence="1">Membrane</location>
        <topology evidence="1">Multi-pass membrane protein</topology>
    </subcellularLocation>
</comment>
<dbReference type="EMBL" id="BAAFGZ010000461">
    <property type="protein sequence ID" value="GAB0138670.1"/>
    <property type="molecule type" value="Genomic_DNA"/>
</dbReference>
<evidence type="ECO:0000256" key="7">
    <source>
        <dbReference type="ARBA" id="ARBA00022840"/>
    </source>
</evidence>
<keyword evidence="14" id="KW-1185">Reference proteome</keyword>
<evidence type="ECO:0000256" key="6">
    <source>
        <dbReference type="ARBA" id="ARBA00022741"/>
    </source>
</evidence>
<feature type="transmembrane region" description="Helical" evidence="11">
    <location>
        <begin position="837"/>
        <end position="858"/>
    </location>
</feature>
<dbReference type="InterPro" id="IPR027417">
    <property type="entry name" value="P-loop_NTPase"/>
</dbReference>
<keyword evidence="4 11" id="KW-0812">Transmembrane</keyword>
<organism evidence="13 14">
    <name type="scientific">Epichloe bromicola</name>
    <dbReference type="NCBI Taxonomy" id="79588"/>
    <lineage>
        <taxon>Eukaryota</taxon>
        <taxon>Fungi</taxon>
        <taxon>Dikarya</taxon>
        <taxon>Ascomycota</taxon>
        <taxon>Pezizomycotina</taxon>
        <taxon>Sordariomycetes</taxon>
        <taxon>Hypocreomycetidae</taxon>
        <taxon>Hypocreales</taxon>
        <taxon>Clavicipitaceae</taxon>
        <taxon>Epichloe</taxon>
    </lineage>
</organism>
<keyword evidence="8 11" id="KW-1133">Transmembrane helix</keyword>
<keyword evidence="7" id="KW-0067">ATP-binding</keyword>
<name>A0ABQ0CYZ7_9HYPO</name>
<reference evidence="14" key="1">
    <citation type="submission" date="2024-06" db="EMBL/GenBank/DDBJ databases">
        <title>Draft Genome Sequences of Epichloe bromicola Strains Isolated from Elymus ciliaris.</title>
        <authorList>
            <consortium name="Epichloe bromicola genome sequencing consortium"/>
            <person name="Miura A."/>
            <person name="Imano S."/>
            <person name="Ashida A."/>
            <person name="Sato I."/>
            <person name="Chiba S."/>
            <person name="Tanaka A."/>
            <person name="Camagna M."/>
            <person name="Takemoto D."/>
        </authorList>
    </citation>
    <scope>NUCLEOTIDE SEQUENCE [LARGE SCALE GENOMIC DNA]</scope>
    <source>
        <strain evidence="14">DP</strain>
    </source>
</reference>
<sequence length="1633" mass="179545">MVLRKQIWTLMSKNFRWLLFRHFALCLIMAFLLPIILAAFFTFAKNLFVPPAKYGFSTIQPVRNLTHAFSAAGSSGRDKVVLVNNGYSGGDIDRVLDKVANAVTTDESMKLIRLTSENDLTTECRSSLRGVTACFAAIVMRSSPNEGPGGLWNYTIRTDAAFWNEPVKFNVEKSDNVQQIYLLPVQRVVDSAIASLNDSNSDPLAKTEELAFTSMSQKQRDEKVREIYHRAIINFMAVAFIANIIWISYHLTGFMATERESGISQLIDAMMPVRRPWMAQAARIVAHHLSFSIVYAPAWIIGSIIIRYGVFANTSTAIVLIFHLLAGLALASMSILFASFFKKAQLSGITAIIAILLLGILAQALTQPKIGPVAILSVLFTPCTYVYFLTLMARFERRDRATNLLENPPNSPWEMPGIVFFVILVVHIFVYPLIAALVEKKLYGVSTQGREMRAQNNHDENHSENAVQLDRLTKIYQPSFFSRLFSTKSNPRKSVIAVNELSLQAGKGQIVALLGANGSGKSTTLDAIAGLRRLTSGSITIDGRGGLGIAPQKNVLWDDLTVEEHLTIFNRLKAPEARASQEEILDLIKAVDLLPKRKALSKTLSGGQKRKLQLGMMLTGGSAVCCVDEVSSGLDPLSRRKIWDILLAERGKRTLILTTHFLDEADLLADHIAILSKGTLRAEGSSAQLKDRFGGGYRIHVHKNPHDTYTPGVQGVRRKDTLDLVTYTAPTSHLAAQVIRTLEENNISDYRFSGPTIEDVFLQLAEEIRDEEAYRGIGADVAKEVGDSAEQDTSSHDGSSHRQSRGGLKLLDGERVGYPRQAMILLRKRIVVLKRNWVLYLVAFILPIFAAALTSLYVRGKPQTGCTAADQASSSSTEDAFTQVRDDTKIEFLAGPAAKLSTSLISNLLQPIFKGSRGGSNIGSAALRNLHLVDTFDAWQQYIEDNYDKVTTALWLGDDNSTPSFGWAANLFITSSITAQQFLDVIATNTSIATTWSSFDVPFNPGIGDALNLVIYMCLALACYPAFFALYPSNERRRFVRALQYSNGVRPFPLWAAYALFDFCFALVASAIVTALWAGLSDVWFHLEYVFVVFFLHGLASILLSYVVSLFTKTQLGTFAWAAAYQAVFFLGYLIAYVCIVTYVQVSKIDSTLLLSHFVISAFAPICSATRALFLATNLFSTACDGDELSTNPGALTAYGGPILYLIVQCFVLFGLLLWLDGGSVGSSFRRLLERNKQVETNQELDEEVANELTRVTTSGQTQEGLRVMHLAKSFSKNTAVDNVTFGVKRGEVFALLGPNGAGKSTIISLIRGDIKPSRNGGDVFVEGKSVINDLSAARNHLGVCPQIDALDQMTVREHLEFYARVRGISDVQHNVSAVLQAVGLEAFDSRMGHALSGGNKRKLSLGIALMGNPTVVLLDEPSSGLDAASKRIMWRTLAATVSGRSILLTTHSMEEADALAGRAGIMARRMLALGTPDDLRHRFGDLLHVHLVSSTAPRTTDEEMQSVIHWICDRLPSAQVEAKTYHGQLRFSVSASDVIALIQQSRRVSAENNTVPHGRDAAPAAHQGSAIGQLAVLLEENKQKLGISHYSVSPTTLDQVFLSIVGQRNIKEENYDEKKKNWWSKRTKSEAS</sequence>
<dbReference type="SUPFAM" id="SSF52540">
    <property type="entry name" value="P-loop containing nucleoside triphosphate hydrolases"/>
    <property type="match status" value="2"/>
</dbReference>
<feature type="transmembrane region" description="Helical" evidence="11">
    <location>
        <begin position="346"/>
        <end position="366"/>
    </location>
</feature>
<dbReference type="SMART" id="SM00382">
    <property type="entry name" value="AAA"/>
    <property type="match status" value="2"/>
</dbReference>
<evidence type="ECO:0000256" key="11">
    <source>
        <dbReference type="SAM" id="Phobius"/>
    </source>
</evidence>
<accession>A0ABQ0CYZ7</accession>
<evidence type="ECO:0000256" key="9">
    <source>
        <dbReference type="ARBA" id="ARBA00023136"/>
    </source>
</evidence>
<dbReference type="InterPro" id="IPR003593">
    <property type="entry name" value="AAA+_ATPase"/>
</dbReference>
<evidence type="ECO:0000256" key="1">
    <source>
        <dbReference type="ARBA" id="ARBA00004141"/>
    </source>
</evidence>
<evidence type="ECO:0000256" key="5">
    <source>
        <dbReference type="ARBA" id="ARBA00022737"/>
    </source>
</evidence>
<protein>
    <recommendedName>
        <fullName evidence="12">ABC transporter domain-containing protein</fullName>
    </recommendedName>
</protein>
<dbReference type="CDD" id="cd03263">
    <property type="entry name" value="ABC_subfamily_A"/>
    <property type="match status" value="2"/>
</dbReference>
<dbReference type="InterPro" id="IPR003439">
    <property type="entry name" value="ABC_transporter-like_ATP-bd"/>
</dbReference>
<dbReference type="PANTHER" id="PTHR19229:SF36">
    <property type="entry name" value="ATP-BINDING CASSETTE SUB-FAMILY A MEMBER 2"/>
    <property type="match status" value="1"/>
</dbReference>
<comment type="caution">
    <text evidence="13">The sequence shown here is derived from an EMBL/GenBank/DDBJ whole genome shotgun (WGS) entry which is preliminary data.</text>
</comment>
<feature type="domain" description="ABC transporter" evidence="12">
    <location>
        <begin position="1266"/>
        <end position="1493"/>
    </location>
</feature>
<dbReference type="PROSITE" id="PS00211">
    <property type="entry name" value="ABC_TRANSPORTER_1"/>
    <property type="match status" value="2"/>
</dbReference>
<feature type="transmembrane region" description="Helical" evidence="11">
    <location>
        <begin position="1089"/>
        <end position="1111"/>
    </location>
</feature>
<feature type="transmembrane region" description="Helical" evidence="11">
    <location>
        <begin position="284"/>
        <end position="306"/>
    </location>
</feature>
<keyword evidence="5" id="KW-0677">Repeat</keyword>
<feature type="transmembrane region" description="Helical" evidence="11">
    <location>
        <begin position="1158"/>
        <end position="1181"/>
    </location>
</feature>
<feature type="region of interest" description="Disordered" evidence="10">
    <location>
        <begin position="785"/>
        <end position="806"/>
    </location>
</feature>
<evidence type="ECO:0000313" key="14">
    <source>
        <dbReference type="Proteomes" id="UP001562357"/>
    </source>
</evidence>
<evidence type="ECO:0000256" key="3">
    <source>
        <dbReference type="ARBA" id="ARBA00022448"/>
    </source>
</evidence>
<dbReference type="Proteomes" id="UP001562357">
    <property type="component" value="Unassembled WGS sequence"/>
</dbReference>
<dbReference type="InterPro" id="IPR013525">
    <property type="entry name" value="ABC2_TM"/>
</dbReference>
<feature type="transmembrane region" description="Helical" evidence="11">
    <location>
        <begin position="1202"/>
        <end position="1220"/>
    </location>
</feature>
<feature type="transmembrane region" description="Helical" evidence="11">
    <location>
        <begin position="1123"/>
        <end position="1146"/>
    </location>
</feature>
<comment type="similarity">
    <text evidence="2">Belongs to the ABC transporter superfamily. ABCA family.</text>
</comment>
<dbReference type="Pfam" id="PF12698">
    <property type="entry name" value="ABC2_membrane_3"/>
    <property type="match status" value="1"/>
</dbReference>
<feature type="domain" description="ABC transporter" evidence="12">
    <location>
        <begin position="467"/>
        <end position="702"/>
    </location>
</feature>
<dbReference type="Gene3D" id="3.40.50.300">
    <property type="entry name" value="P-loop containing nucleotide triphosphate hydrolases"/>
    <property type="match status" value="2"/>
</dbReference>
<feature type="transmembrane region" description="Helical" evidence="11">
    <location>
        <begin position="227"/>
        <end position="249"/>
    </location>
</feature>
<dbReference type="Pfam" id="PF00005">
    <property type="entry name" value="ABC_tran"/>
    <property type="match status" value="2"/>
</dbReference>
<evidence type="ECO:0000256" key="4">
    <source>
        <dbReference type="ARBA" id="ARBA00022692"/>
    </source>
</evidence>
<dbReference type="PANTHER" id="PTHR19229">
    <property type="entry name" value="ATP-BINDING CASSETTE TRANSPORTER SUBFAMILY A ABCA"/>
    <property type="match status" value="1"/>
</dbReference>
<evidence type="ECO:0000256" key="10">
    <source>
        <dbReference type="SAM" id="MobiDB-lite"/>
    </source>
</evidence>
<feature type="transmembrane region" description="Helical" evidence="11">
    <location>
        <begin position="1052"/>
        <end position="1077"/>
    </location>
</feature>
<dbReference type="PROSITE" id="PS50893">
    <property type="entry name" value="ABC_TRANSPORTER_2"/>
    <property type="match status" value="2"/>
</dbReference>
<keyword evidence="9 11" id="KW-0472">Membrane</keyword>
<evidence type="ECO:0000256" key="2">
    <source>
        <dbReference type="ARBA" id="ARBA00008869"/>
    </source>
</evidence>
<proteinExistence type="inferred from homology"/>
<feature type="transmembrane region" description="Helical" evidence="11">
    <location>
        <begin position="1013"/>
        <end position="1031"/>
    </location>
</feature>